<dbReference type="KEGG" id="cmar:IMCC12053_1469"/>
<dbReference type="RefSeq" id="WP_062217274.1">
    <property type="nucleotide sequence ID" value="NZ_CP012023.1"/>
</dbReference>
<proteinExistence type="predicted"/>
<reference evidence="2" key="1">
    <citation type="submission" date="2015-05" db="EMBL/GenBank/DDBJ databases">
        <authorList>
            <person name="Oh H.-M."/>
            <person name="Yang J.-A."/>
            <person name="Cho J.-C."/>
            <person name="Kang I."/>
        </authorList>
    </citation>
    <scope>NUCLEOTIDE SEQUENCE [LARGE SCALE GENOMIC DNA]</scope>
    <source>
        <strain evidence="2">IMCC 12053</strain>
    </source>
</reference>
<keyword evidence="2" id="KW-1185">Reference proteome</keyword>
<accession>A0A0N9ZPE4</accession>
<sequence>MLRLIYLLLPALMPSWSFFKTVEASPRVEFRLGQGAQWGLWQDARPRPARIPFAKQLRRMAWNPRWNEALYLVSLSERLIIAPSAHSVDSLNALIAAGVAPQARGSLQFRVAFLDKEGAQIIKTIEYESDPVPLPRLRQMACQNEAHP</sequence>
<dbReference type="PATRIC" id="fig|1397108.4.peg.1503"/>
<dbReference type="Proteomes" id="UP000064920">
    <property type="component" value="Chromosome"/>
</dbReference>
<protein>
    <submittedName>
        <fullName evidence="1">Uncharacterized protein</fullName>
    </submittedName>
</protein>
<dbReference type="OrthoDB" id="5702680at2"/>
<evidence type="ECO:0000313" key="1">
    <source>
        <dbReference type="EMBL" id="ALI55416.1"/>
    </source>
</evidence>
<dbReference type="EMBL" id="CP012023">
    <property type="protein sequence ID" value="ALI55416.1"/>
    <property type="molecule type" value="Genomic_DNA"/>
</dbReference>
<dbReference type="AlphaFoldDB" id="A0A0N9ZPE4"/>
<gene>
    <name evidence="1" type="ORF">IMCC12053_1469</name>
</gene>
<name>A0A0N9ZPE4_9RHOB</name>
<evidence type="ECO:0000313" key="2">
    <source>
        <dbReference type="Proteomes" id="UP000064920"/>
    </source>
</evidence>
<dbReference type="STRING" id="1397108.IMCC12053_1469"/>
<organism evidence="1 2">
    <name type="scientific">Celeribacter marinus</name>
    <dbReference type="NCBI Taxonomy" id="1397108"/>
    <lineage>
        <taxon>Bacteria</taxon>
        <taxon>Pseudomonadati</taxon>
        <taxon>Pseudomonadota</taxon>
        <taxon>Alphaproteobacteria</taxon>
        <taxon>Rhodobacterales</taxon>
        <taxon>Roseobacteraceae</taxon>
        <taxon>Celeribacter</taxon>
    </lineage>
</organism>